<dbReference type="EMBL" id="CP022278">
    <property type="protein sequence ID" value="ASK28105.1"/>
    <property type="molecule type" value="Genomic_DNA"/>
</dbReference>
<sequence>MKKILRRLRRFIRRLLGIKPRMVWLTHPVFLQHEPGGSHPDSPERIRAVEAELKAQNIWRHLQTAEAGEVSDTQLALVHSRRYLHFLEANQPPEGKIYRIDDDTVMSHDSMTAARFAAGAVVAAVDMVMAKKAHNAFCAARPPGHHAKSGSAGGFCLINSTAVGAMYAIAEYRLQRIAVIDFDVHHGDGTTEIFKDDPRILFLNVFEADLFPFPDLEKERGSSPNMLHTPFERGASSLTFRRRIRNEWLPVLGSFKPELILFSAGFDAHRDDETGRLNLHEADFSWLTHKIVQTASSCNGRIVSVLEGGYTLTPLGKSAAAHIRVLAGKGRGVDVMRYNRRLKQRT</sequence>
<reference evidence="2 3" key="1">
    <citation type="submission" date="2017-06" db="EMBL/GenBank/DDBJ databases">
        <title>Neisseria chenwenguii sp. nov., isolated from the intestinal contents of Tibetan Plateau Pika in Yushu, Qinghai Province, China.</title>
        <authorList>
            <person name="Zhang G."/>
        </authorList>
    </citation>
    <scope>NUCLEOTIDE SEQUENCE [LARGE SCALE GENOMIC DNA]</scope>
    <source>
        <strain evidence="2 3">10023</strain>
    </source>
</reference>
<dbReference type="PRINTS" id="PR01270">
    <property type="entry name" value="HDASUPER"/>
</dbReference>
<comment type="similarity">
    <text evidence="1">Belongs to the histone deacetylase family.</text>
</comment>
<dbReference type="Gene3D" id="3.40.800.20">
    <property type="entry name" value="Histone deacetylase domain"/>
    <property type="match status" value="1"/>
</dbReference>
<keyword evidence="3" id="KW-1185">Reference proteome</keyword>
<dbReference type="InterPro" id="IPR023801">
    <property type="entry name" value="His_deacetylse_dom"/>
</dbReference>
<proteinExistence type="inferred from homology"/>
<evidence type="ECO:0000313" key="2">
    <source>
        <dbReference type="EMBL" id="ASK28105.1"/>
    </source>
</evidence>
<dbReference type="InterPro" id="IPR037138">
    <property type="entry name" value="His_deacetylse_dom_sf"/>
</dbReference>
<dbReference type="Pfam" id="PF00850">
    <property type="entry name" value="Hist_deacetyl"/>
    <property type="match status" value="1"/>
</dbReference>
<dbReference type="GO" id="GO:0040029">
    <property type="term" value="P:epigenetic regulation of gene expression"/>
    <property type="evidence" value="ECO:0007669"/>
    <property type="project" value="TreeGrafter"/>
</dbReference>
<dbReference type="GO" id="GO:0004407">
    <property type="term" value="F:histone deacetylase activity"/>
    <property type="evidence" value="ECO:0007669"/>
    <property type="project" value="TreeGrafter"/>
</dbReference>
<dbReference type="OrthoDB" id="9808367at2"/>
<dbReference type="CDD" id="cd11599">
    <property type="entry name" value="HDAC_classII_2"/>
    <property type="match status" value="1"/>
</dbReference>
<dbReference type="InterPro" id="IPR000286">
    <property type="entry name" value="HDACs"/>
</dbReference>
<dbReference type="PANTHER" id="PTHR10625">
    <property type="entry name" value="HISTONE DEACETYLASE HDAC1-RELATED"/>
    <property type="match status" value="1"/>
</dbReference>
<accession>A0A220S4H8</accession>
<dbReference type="Proteomes" id="UP000198238">
    <property type="component" value="Chromosome"/>
</dbReference>
<dbReference type="InterPro" id="IPR023696">
    <property type="entry name" value="Ureohydrolase_dom_sf"/>
</dbReference>
<dbReference type="RefSeq" id="WP_089036797.1">
    <property type="nucleotide sequence ID" value="NZ_CP022278.1"/>
</dbReference>
<dbReference type="AlphaFoldDB" id="A0A220S4H8"/>
<dbReference type="PANTHER" id="PTHR10625:SF10">
    <property type="entry name" value="HISTONE DEACETYLASE HDAC1"/>
    <property type="match status" value="1"/>
</dbReference>
<dbReference type="KEGG" id="nei:BG910_10535"/>
<organism evidence="2 3">
    <name type="scientific">Neisseria chenwenguii</name>
    <dbReference type="NCBI Taxonomy" id="1853278"/>
    <lineage>
        <taxon>Bacteria</taxon>
        <taxon>Pseudomonadati</taxon>
        <taxon>Pseudomonadota</taxon>
        <taxon>Betaproteobacteria</taxon>
        <taxon>Neisseriales</taxon>
        <taxon>Neisseriaceae</taxon>
        <taxon>Neisseria</taxon>
    </lineage>
</organism>
<protein>
    <submittedName>
        <fullName evidence="2">Deacetylase</fullName>
    </submittedName>
</protein>
<dbReference type="SUPFAM" id="SSF52768">
    <property type="entry name" value="Arginase/deacetylase"/>
    <property type="match status" value="1"/>
</dbReference>
<gene>
    <name evidence="2" type="ORF">BG910_10535</name>
</gene>
<evidence type="ECO:0000256" key="1">
    <source>
        <dbReference type="ARBA" id="ARBA00005947"/>
    </source>
</evidence>
<name>A0A220S4H8_9NEIS</name>
<evidence type="ECO:0000313" key="3">
    <source>
        <dbReference type="Proteomes" id="UP000198238"/>
    </source>
</evidence>